<dbReference type="Pfam" id="PF13359">
    <property type="entry name" value="DDE_Tnp_4"/>
    <property type="match status" value="1"/>
</dbReference>
<dbReference type="PANTHER" id="PTHR22930:SF85">
    <property type="entry name" value="GH03217P-RELATED"/>
    <property type="match status" value="1"/>
</dbReference>
<evidence type="ECO:0000256" key="3">
    <source>
        <dbReference type="ARBA" id="ARBA00006958"/>
    </source>
</evidence>
<dbReference type="InterPro" id="IPR045249">
    <property type="entry name" value="HARBI1-like"/>
</dbReference>
<sequence length="384" mass="44567">MNHHAENVVILDFIFTSSSSSDDSDDEMNGVNNVIFEVDNDRIERRIPRVQNFIENVILRYNDIEFKETFRMSRTTFEYLLLLIRPNLEGLNEFGNMPINPDKQLYITLYVLGTPDSYRSVTTKFNVGKATAWRAVRRVVRSICQYRNYFIRWPSAREAAETSMRIARRRRLHGVIGAVDGTHIRIAALRVDSQAYINRKGVHSIQLQVICNDKLEFIHCYAGLPGSVHDTRVFRYSGVQQRCTDEYFPNNTHLLGDSAYTLQNHVIVPYRDNGHLTVEEVHFNHVLSGTRMMVERSIGLLKVRWRYFLDKLPMRRTDLIPYYIVCACVLHNICLKVEDTFEYPVIIPDTIDVNPEPMDVNIAEHQDAIAKRENLTNIVNADIL</sequence>
<keyword evidence="5" id="KW-0479">Metal-binding</keyword>
<accession>A0A7M7GDU7</accession>
<keyword evidence="4" id="KW-0540">Nuclease</keyword>
<reference evidence="9" key="1">
    <citation type="submission" date="2021-01" db="UniProtKB">
        <authorList>
            <consortium name="EnsemblMetazoa"/>
        </authorList>
    </citation>
    <scope>IDENTIFICATION</scope>
</reference>
<dbReference type="GO" id="GO:0005634">
    <property type="term" value="C:nucleus"/>
    <property type="evidence" value="ECO:0007669"/>
    <property type="project" value="UniProtKB-SubCell"/>
</dbReference>
<name>A0A7M7GDU7_NASVI</name>
<dbReference type="OMA" id="WRDTIAM"/>
<dbReference type="AlphaFoldDB" id="A0A7M7GDU7"/>
<evidence type="ECO:0000313" key="10">
    <source>
        <dbReference type="Proteomes" id="UP000002358"/>
    </source>
</evidence>
<evidence type="ECO:0000256" key="2">
    <source>
        <dbReference type="ARBA" id="ARBA00004123"/>
    </source>
</evidence>
<dbReference type="InParanoid" id="A0A7M7GDU7"/>
<comment type="similarity">
    <text evidence="3">Belongs to the HARBI1 family.</text>
</comment>
<dbReference type="GO" id="GO:0016787">
    <property type="term" value="F:hydrolase activity"/>
    <property type="evidence" value="ECO:0007669"/>
    <property type="project" value="UniProtKB-KW"/>
</dbReference>
<dbReference type="OrthoDB" id="2668416at2759"/>
<dbReference type="Proteomes" id="UP000002358">
    <property type="component" value="Chromosome 2"/>
</dbReference>
<dbReference type="InterPro" id="IPR027806">
    <property type="entry name" value="HARBI1_dom"/>
</dbReference>
<keyword evidence="6" id="KW-0378">Hydrolase</keyword>
<dbReference type="GO" id="GO:0004518">
    <property type="term" value="F:nuclease activity"/>
    <property type="evidence" value="ECO:0007669"/>
    <property type="project" value="UniProtKB-KW"/>
</dbReference>
<dbReference type="PANTHER" id="PTHR22930">
    <property type="match status" value="1"/>
</dbReference>
<comment type="subcellular location">
    <subcellularLocation>
        <location evidence="2">Nucleus</location>
    </subcellularLocation>
</comment>
<evidence type="ECO:0000256" key="4">
    <source>
        <dbReference type="ARBA" id="ARBA00022722"/>
    </source>
</evidence>
<protein>
    <recommendedName>
        <fullName evidence="8">DDE Tnp4 domain-containing protein</fullName>
    </recommendedName>
</protein>
<organism evidence="9 10">
    <name type="scientific">Nasonia vitripennis</name>
    <name type="common">Parasitic wasp</name>
    <dbReference type="NCBI Taxonomy" id="7425"/>
    <lineage>
        <taxon>Eukaryota</taxon>
        <taxon>Metazoa</taxon>
        <taxon>Ecdysozoa</taxon>
        <taxon>Arthropoda</taxon>
        <taxon>Hexapoda</taxon>
        <taxon>Insecta</taxon>
        <taxon>Pterygota</taxon>
        <taxon>Neoptera</taxon>
        <taxon>Endopterygota</taxon>
        <taxon>Hymenoptera</taxon>
        <taxon>Apocrita</taxon>
        <taxon>Proctotrupomorpha</taxon>
        <taxon>Chalcidoidea</taxon>
        <taxon>Pteromalidae</taxon>
        <taxon>Pteromalinae</taxon>
        <taxon>Nasonia</taxon>
    </lineage>
</organism>
<keyword evidence="7" id="KW-0539">Nucleus</keyword>
<evidence type="ECO:0000313" key="9">
    <source>
        <dbReference type="EnsemblMetazoa" id="XP_003427676"/>
    </source>
</evidence>
<feature type="domain" description="DDE Tnp4" evidence="8">
    <location>
        <begin position="179"/>
        <end position="332"/>
    </location>
</feature>
<keyword evidence="10" id="KW-1185">Reference proteome</keyword>
<evidence type="ECO:0000256" key="7">
    <source>
        <dbReference type="ARBA" id="ARBA00023242"/>
    </source>
</evidence>
<dbReference type="EnsemblMetazoa" id="XM_003427628">
    <property type="protein sequence ID" value="XP_003427676"/>
    <property type="gene ID" value="LOC100678910"/>
</dbReference>
<proteinExistence type="inferred from homology"/>
<evidence type="ECO:0000259" key="8">
    <source>
        <dbReference type="Pfam" id="PF13359"/>
    </source>
</evidence>
<evidence type="ECO:0000256" key="5">
    <source>
        <dbReference type="ARBA" id="ARBA00022723"/>
    </source>
</evidence>
<gene>
    <name evidence="9" type="primary">100678910</name>
</gene>
<evidence type="ECO:0000256" key="6">
    <source>
        <dbReference type="ARBA" id="ARBA00022801"/>
    </source>
</evidence>
<evidence type="ECO:0000256" key="1">
    <source>
        <dbReference type="ARBA" id="ARBA00001968"/>
    </source>
</evidence>
<dbReference type="GO" id="GO:0046872">
    <property type="term" value="F:metal ion binding"/>
    <property type="evidence" value="ECO:0007669"/>
    <property type="project" value="UniProtKB-KW"/>
</dbReference>
<comment type="cofactor">
    <cofactor evidence="1">
        <name>a divalent metal cation</name>
        <dbReference type="ChEBI" id="CHEBI:60240"/>
    </cofactor>
</comment>
<dbReference type="KEGG" id="nvi:100678910"/>